<feature type="region of interest" description="Disordered" evidence="1">
    <location>
        <begin position="27"/>
        <end position="60"/>
    </location>
</feature>
<gene>
    <name evidence="2" type="ORF">NC653_023135</name>
</gene>
<organism evidence="2 3">
    <name type="scientific">Populus alba x Populus x berolinensis</name>
    <dbReference type="NCBI Taxonomy" id="444605"/>
    <lineage>
        <taxon>Eukaryota</taxon>
        <taxon>Viridiplantae</taxon>
        <taxon>Streptophyta</taxon>
        <taxon>Embryophyta</taxon>
        <taxon>Tracheophyta</taxon>
        <taxon>Spermatophyta</taxon>
        <taxon>Magnoliopsida</taxon>
        <taxon>eudicotyledons</taxon>
        <taxon>Gunneridae</taxon>
        <taxon>Pentapetalae</taxon>
        <taxon>rosids</taxon>
        <taxon>fabids</taxon>
        <taxon>Malpighiales</taxon>
        <taxon>Salicaceae</taxon>
        <taxon>Saliceae</taxon>
        <taxon>Populus</taxon>
    </lineage>
</organism>
<proteinExistence type="predicted"/>
<sequence length="60" mass="6890">MDEIAGGLHNNGVRYLWVARGDTSRLKEGPERVQAQTNDNGLPQSPFFWHRRTTHARDKT</sequence>
<accession>A0AAD6QBR0</accession>
<comment type="caution">
    <text evidence="2">The sequence shown here is derived from an EMBL/GenBank/DDBJ whole genome shotgun (WGS) entry which is preliminary data.</text>
</comment>
<protein>
    <submittedName>
        <fullName evidence="2">Uncharacterized protein</fullName>
    </submittedName>
</protein>
<evidence type="ECO:0000313" key="3">
    <source>
        <dbReference type="Proteomes" id="UP001164929"/>
    </source>
</evidence>
<evidence type="ECO:0000256" key="1">
    <source>
        <dbReference type="SAM" id="MobiDB-lite"/>
    </source>
</evidence>
<feature type="compositionally biased region" description="Polar residues" evidence="1">
    <location>
        <begin position="34"/>
        <end position="43"/>
    </location>
</feature>
<evidence type="ECO:0000313" key="2">
    <source>
        <dbReference type="EMBL" id="KAJ6985055.1"/>
    </source>
</evidence>
<reference evidence="2" key="1">
    <citation type="journal article" date="2023" name="Mol. Ecol. Resour.">
        <title>Chromosome-level genome assembly of a triploid poplar Populus alba 'Berolinensis'.</title>
        <authorList>
            <person name="Chen S."/>
            <person name="Yu Y."/>
            <person name="Wang X."/>
            <person name="Wang S."/>
            <person name="Zhang T."/>
            <person name="Zhou Y."/>
            <person name="He R."/>
            <person name="Meng N."/>
            <person name="Wang Y."/>
            <person name="Liu W."/>
            <person name="Liu Z."/>
            <person name="Liu J."/>
            <person name="Guo Q."/>
            <person name="Huang H."/>
            <person name="Sederoff R.R."/>
            <person name="Wang G."/>
            <person name="Qu G."/>
            <person name="Chen S."/>
        </authorList>
    </citation>
    <scope>NUCLEOTIDE SEQUENCE</scope>
    <source>
        <strain evidence="2">SC-2020</strain>
    </source>
</reference>
<dbReference type="AlphaFoldDB" id="A0AAD6QBR0"/>
<keyword evidence="3" id="KW-1185">Reference proteome</keyword>
<dbReference type="Proteomes" id="UP001164929">
    <property type="component" value="Chromosome 9"/>
</dbReference>
<name>A0AAD6QBR0_9ROSI</name>
<dbReference type="EMBL" id="JAQIZT010000009">
    <property type="protein sequence ID" value="KAJ6985055.1"/>
    <property type="molecule type" value="Genomic_DNA"/>
</dbReference>